<feature type="transmembrane region" description="Helical" evidence="1">
    <location>
        <begin position="297"/>
        <end position="317"/>
    </location>
</feature>
<reference evidence="2" key="1">
    <citation type="submission" date="2023-08" db="EMBL/GenBank/DDBJ databases">
        <authorList>
            <person name="Chen Y."/>
            <person name="Shah S."/>
            <person name="Dougan E. K."/>
            <person name="Thang M."/>
            <person name="Chan C."/>
        </authorList>
    </citation>
    <scope>NUCLEOTIDE SEQUENCE</scope>
</reference>
<keyword evidence="1" id="KW-1133">Transmembrane helix</keyword>
<comment type="caution">
    <text evidence="2">The sequence shown here is derived from an EMBL/GenBank/DDBJ whole genome shotgun (WGS) entry which is preliminary data.</text>
</comment>
<proteinExistence type="predicted"/>
<name>A0AA36IXY5_9DINO</name>
<organism evidence="2 3">
    <name type="scientific">Effrenium voratum</name>
    <dbReference type="NCBI Taxonomy" id="2562239"/>
    <lineage>
        <taxon>Eukaryota</taxon>
        <taxon>Sar</taxon>
        <taxon>Alveolata</taxon>
        <taxon>Dinophyceae</taxon>
        <taxon>Suessiales</taxon>
        <taxon>Symbiodiniaceae</taxon>
        <taxon>Effrenium</taxon>
    </lineage>
</organism>
<evidence type="ECO:0000313" key="2">
    <source>
        <dbReference type="EMBL" id="CAJ1396017.1"/>
    </source>
</evidence>
<protein>
    <submittedName>
        <fullName evidence="2">Uncharacterized protein</fullName>
    </submittedName>
</protein>
<feature type="transmembrane region" description="Helical" evidence="1">
    <location>
        <begin position="245"/>
        <end position="268"/>
    </location>
</feature>
<feature type="transmembrane region" description="Helical" evidence="1">
    <location>
        <begin position="452"/>
        <end position="475"/>
    </location>
</feature>
<evidence type="ECO:0000313" key="3">
    <source>
        <dbReference type="Proteomes" id="UP001178507"/>
    </source>
</evidence>
<dbReference type="EMBL" id="CAUJNA010003216">
    <property type="protein sequence ID" value="CAJ1396017.1"/>
    <property type="molecule type" value="Genomic_DNA"/>
</dbReference>
<keyword evidence="1" id="KW-0812">Transmembrane</keyword>
<sequence>MSLVSALVKKLLSLETYFLKGEGRVTAHAAKRSLTVEDGVLNPELLEGTPFCLTSSLVNFQASVSFNDQPNRVQGQGSKLQVEISSTQEDLGAWLRRRERQLQSRVQAEPFGTSICRPLVCDAPRNMLLPKLRSACQPGMSFWMQRRHFFPVRSMMGKSSDARYWALVGVSSFSYAGACYFFFYHTQAFGHGYYQRLRAQVTSSSVHQRLQNELQLSGVVAALMTTAAFSSFRQPPVAPQNIPRLPQLCGCFMGLGMTLNFFALIVALHMQMKLNEYEDGAEFLRMHETVLPLHKRLLFAGGLALCLGKVALSFALYKAPAALLTAASLTSGGFALAWLIRDMYRRECLESFRFSGTGPVRSAASLSDSISSPHTRYWALVGVSSLSYAGAWYRCKDGPPRAQEVHGRMQNELELSGVVAAVMTSAAFSSFREPPVPSKTMPRLPQLCGSPVAGFMGLGMTLNFFALIVALHMQLTRPWQVRQMKLNEYEDGAEFLRVHERTVLPLHRRLLFAGGLALCLGKVALSFTLYEAPAALLTEISRLTWIRPPADIASSCAQEVVAGPHRMECIDRCPSQLVQSRVGPDLCNL</sequence>
<dbReference type="AlphaFoldDB" id="A0AA36IXY5"/>
<dbReference type="Proteomes" id="UP001178507">
    <property type="component" value="Unassembled WGS sequence"/>
</dbReference>
<keyword evidence="1" id="KW-0472">Membrane</keyword>
<feature type="transmembrane region" description="Helical" evidence="1">
    <location>
        <begin position="164"/>
        <end position="183"/>
    </location>
</feature>
<evidence type="ECO:0000256" key="1">
    <source>
        <dbReference type="SAM" id="Phobius"/>
    </source>
</evidence>
<keyword evidence="3" id="KW-1185">Reference proteome</keyword>
<feature type="transmembrane region" description="Helical" evidence="1">
    <location>
        <begin position="322"/>
        <end position="340"/>
    </location>
</feature>
<accession>A0AA36IXY5</accession>
<gene>
    <name evidence="2" type="ORF">EVOR1521_LOCUS20307</name>
</gene>